<sequence>MAPIEHTADSERQLTEGQSSPDRVSLVKLAVLGADGLVAGLHRAVPEPGSARDTVATFNSAV</sequence>
<organism evidence="2 3">
    <name type="scientific">Kitasatospora kazusensis</name>
    <dbReference type="NCBI Taxonomy" id="407974"/>
    <lineage>
        <taxon>Bacteria</taxon>
        <taxon>Bacillati</taxon>
        <taxon>Actinomycetota</taxon>
        <taxon>Actinomycetes</taxon>
        <taxon>Kitasatosporales</taxon>
        <taxon>Streptomycetaceae</taxon>
        <taxon>Kitasatospora</taxon>
    </lineage>
</organism>
<proteinExistence type="predicted"/>
<keyword evidence="3" id="KW-1185">Reference proteome</keyword>
<protein>
    <recommendedName>
        <fullName evidence="4">FXSXX-COOH protein</fullName>
    </recommendedName>
</protein>
<gene>
    <name evidence="2" type="ORF">GCM10009760_22850</name>
</gene>
<reference evidence="3" key="1">
    <citation type="journal article" date="2019" name="Int. J. Syst. Evol. Microbiol.">
        <title>The Global Catalogue of Microorganisms (GCM) 10K type strain sequencing project: providing services to taxonomists for standard genome sequencing and annotation.</title>
        <authorList>
            <consortium name="The Broad Institute Genomics Platform"/>
            <consortium name="The Broad Institute Genome Sequencing Center for Infectious Disease"/>
            <person name="Wu L."/>
            <person name="Ma J."/>
        </authorList>
    </citation>
    <scope>NUCLEOTIDE SEQUENCE [LARGE SCALE GENOMIC DNA]</scope>
    <source>
        <strain evidence="3">JCM 14560</strain>
    </source>
</reference>
<feature type="compositionally biased region" description="Basic and acidic residues" evidence="1">
    <location>
        <begin position="1"/>
        <end position="14"/>
    </location>
</feature>
<dbReference type="EMBL" id="BAAANT010000010">
    <property type="protein sequence ID" value="GAA2140024.1"/>
    <property type="molecule type" value="Genomic_DNA"/>
</dbReference>
<evidence type="ECO:0000313" key="2">
    <source>
        <dbReference type="EMBL" id="GAA2140024.1"/>
    </source>
</evidence>
<accession>A0ABP5L0C3</accession>
<comment type="caution">
    <text evidence="2">The sequence shown here is derived from an EMBL/GenBank/DDBJ whole genome shotgun (WGS) entry which is preliminary data.</text>
</comment>
<feature type="region of interest" description="Disordered" evidence="1">
    <location>
        <begin position="1"/>
        <end position="21"/>
    </location>
</feature>
<evidence type="ECO:0000313" key="3">
    <source>
        <dbReference type="Proteomes" id="UP001422759"/>
    </source>
</evidence>
<evidence type="ECO:0008006" key="4">
    <source>
        <dbReference type="Google" id="ProtNLM"/>
    </source>
</evidence>
<dbReference type="Proteomes" id="UP001422759">
    <property type="component" value="Unassembled WGS sequence"/>
</dbReference>
<evidence type="ECO:0000256" key="1">
    <source>
        <dbReference type="SAM" id="MobiDB-lite"/>
    </source>
</evidence>
<name>A0ABP5L0C3_9ACTN</name>